<proteinExistence type="predicted"/>
<keyword evidence="2" id="KW-1185">Reference proteome</keyword>
<dbReference type="Proteomes" id="UP000299102">
    <property type="component" value="Unassembled WGS sequence"/>
</dbReference>
<evidence type="ECO:0000313" key="2">
    <source>
        <dbReference type="Proteomes" id="UP000299102"/>
    </source>
</evidence>
<accession>A0A4C1XRW8</accession>
<organism evidence="1 2">
    <name type="scientific">Eumeta variegata</name>
    <name type="common">Bagworm moth</name>
    <name type="synonym">Eumeta japonica</name>
    <dbReference type="NCBI Taxonomy" id="151549"/>
    <lineage>
        <taxon>Eukaryota</taxon>
        <taxon>Metazoa</taxon>
        <taxon>Ecdysozoa</taxon>
        <taxon>Arthropoda</taxon>
        <taxon>Hexapoda</taxon>
        <taxon>Insecta</taxon>
        <taxon>Pterygota</taxon>
        <taxon>Neoptera</taxon>
        <taxon>Endopterygota</taxon>
        <taxon>Lepidoptera</taxon>
        <taxon>Glossata</taxon>
        <taxon>Ditrysia</taxon>
        <taxon>Tineoidea</taxon>
        <taxon>Psychidae</taxon>
        <taxon>Oiketicinae</taxon>
        <taxon>Eumeta</taxon>
    </lineage>
</organism>
<gene>
    <name evidence="1" type="ORF">EVAR_48010_1</name>
</gene>
<dbReference type="EMBL" id="BGZK01000925">
    <property type="protein sequence ID" value="GBP65304.1"/>
    <property type="molecule type" value="Genomic_DNA"/>
</dbReference>
<evidence type="ECO:0000313" key="1">
    <source>
        <dbReference type="EMBL" id="GBP65304.1"/>
    </source>
</evidence>
<reference evidence="1 2" key="1">
    <citation type="journal article" date="2019" name="Commun. Biol.">
        <title>The bagworm genome reveals a unique fibroin gene that provides high tensile strength.</title>
        <authorList>
            <person name="Kono N."/>
            <person name="Nakamura H."/>
            <person name="Ohtoshi R."/>
            <person name="Tomita M."/>
            <person name="Numata K."/>
            <person name="Arakawa K."/>
        </authorList>
    </citation>
    <scope>NUCLEOTIDE SEQUENCE [LARGE SCALE GENOMIC DNA]</scope>
</reference>
<name>A0A4C1XRW8_EUMVA</name>
<comment type="caution">
    <text evidence="1">The sequence shown here is derived from an EMBL/GenBank/DDBJ whole genome shotgun (WGS) entry which is preliminary data.</text>
</comment>
<dbReference type="AlphaFoldDB" id="A0A4C1XRW8"/>
<protein>
    <submittedName>
        <fullName evidence="1">Uncharacterized protein</fullName>
    </submittedName>
</protein>
<sequence length="99" mass="10797">MRPLKPPPSHSGERSTLAACVFAGLGIIHTAKKDVPQVLFQKYSKELAPNVDVKWISEDVRTGAPATICAMFEKPIVSHGISSSGGARPRVFRDLWALR</sequence>